<dbReference type="Pfam" id="PF17111">
    <property type="entry name" value="PigL_N"/>
    <property type="match status" value="2"/>
</dbReference>
<accession>C6HKB8</accession>
<dbReference type="InterPro" id="IPR031348">
    <property type="entry name" value="PigL_N"/>
</dbReference>
<feature type="compositionally biased region" description="Polar residues" evidence="2">
    <location>
        <begin position="411"/>
        <end position="421"/>
    </location>
</feature>
<feature type="coiled-coil region" evidence="1">
    <location>
        <begin position="32"/>
        <end position="66"/>
    </location>
</feature>
<dbReference type="OrthoDB" id="4204533at2759"/>
<reference evidence="5" key="1">
    <citation type="submission" date="2009-05" db="EMBL/GenBank/DDBJ databases">
        <title>The genome sequence of Ajellomyces capsulatus strain H143.</title>
        <authorList>
            <person name="Champion M."/>
            <person name="Cuomo C.A."/>
            <person name="Ma L.-J."/>
            <person name="Henn M.R."/>
            <person name="Sil A."/>
            <person name="Goldman B."/>
            <person name="Young S.K."/>
            <person name="Kodira C.D."/>
            <person name="Zeng Q."/>
            <person name="Koehrsen M."/>
            <person name="Alvarado L."/>
            <person name="Berlin A.M."/>
            <person name="Borenstein D."/>
            <person name="Chen Z."/>
            <person name="Engels R."/>
            <person name="Freedman E."/>
            <person name="Gellesch M."/>
            <person name="Goldberg J."/>
            <person name="Griggs A."/>
            <person name="Gujja S."/>
            <person name="Heiman D.I."/>
            <person name="Hepburn T.A."/>
            <person name="Howarth C."/>
            <person name="Jen D."/>
            <person name="Larson L."/>
            <person name="Lewis B."/>
            <person name="Mehta T."/>
            <person name="Park D."/>
            <person name="Pearson M."/>
            <person name="Roberts A."/>
            <person name="Saif S."/>
            <person name="Shea T.D."/>
            <person name="Shenoy N."/>
            <person name="Sisk P."/>
            <person name="Stolte C."/>
            <person name="Sykes S."/>
            <person name="Walk T."/>
            <person name="White J."/>
            <person name="Yandava C."/>
            <person name="Klein B."/>
            <person name="McEwen J.G."/>
            <person name="Puccia R."/>
            <person name="Goldman G.H."/>
            <person name="Felipe M.S."/>
            <person name="Nino-Vega G."/>
            <person name="San-Blas G."/>
            <person name="Taylor J.W."/>
            <person name="Mendoza L."/>
            <person name="Galagan J.E."/>
            <person name="Nusbaum C."/>
            <person name="Birren B.W."/>
        </authorList>
    </citation>
    <scope>NUCLEOTIDE SEQUENCE [LARGE SCALE GENOMIC DNA]</scope>
    <source>
        <strain evidence="5">H143</strain>
    </source>
</reference>
<evidence type="ECO:0000256" key="2">
    <source>
        <dbReference type="SAM" id="MobiDB-lite"/>
    </source>
</evidence>
<dbReference type="OMA" id="QCMNVVA"/>
<proteinExistence type="predicted"/>
<sequence>MAEPISIASGIITLAGFAFNSSKSLYQAVESFRSTKRAVRELKEELEALDRVLQSLQEAVVTYVDELAGLSLPLLRCGKACKEFEDVINKCVTHSAGSKTSFRDWAKLTYMGEDIERFRWMLAGYKSTINIAIADATFRRSNVTAAVLIEYKDMIANTTSDLEDHLQDIENKLDSFIPKGSKMEHEDSVQWSRIQEERNSTQQCLQICTDALEHIDKLKPKILTENATAFIPPLGIGTIGNSNSGSSKYVINCILQEYKQKLLTASSDLEQHAERLKARLEAMSQTVKVEETAEWEQIQEERNSLRQCLAICAEAAEQTKKVHFNEFEDVLSADDAHQVIVSTVGELISAKRITTGSRSAQWLGQMSDETLQQLSRDHIRGSEGPVRAERGLDIRFDQYGPGHQLRGKPSTVRSDSPAQPL</sequence>
<evidence type="ECO:0000313" key="4">
    <source>
        <dbReference type="EMBL" id="EER39544.1"/>
    </source>
</evidence>
<dbReference type="HOGENOM" id="CLU_032923_1_0_1"/>
<organism evidence="4 5">
    <name type="scientific">Ajellomyces capsulatus (strain H143)</name>
    <name type="common">Darling's disease fungus</name>
    <name type="synonym">Histoplasma capsulatum</name>
    <dbReference type="NCBI Taxonomy" id="544712"/>
    <lineage>
        <taxon>Eukaryota</taxon>
        <taxon>Fungi</taxon>
        <taxon>Dikarya</taxon>
        <taxon>Ascomycota</taxon>
        <taxon>Pezizomycotina</taxon>
        <taxon>Eurotiomycetes</taxon>
        <taxon>Eurotiomycetidae</taxon>
        <taxon>Onygenales</taxon>
        <taxon>Ajellomycetaceae</taxon>
        <taxon>Histoplasma</taxon>
    </lineage>
</organism>
<dbReference type="STRING" id="544712.C6HKB8"/>
<feature type="coiled-coil region" evidence="1">
    <location>
        <begin position="255"/>
        <end position="293"/>
    </location>
</feature>
<name>C6HKB8_AJECH</name>
<gene>
    <name evidence="4" type="ORF">HCDG_06649</name>
</gene>
<evidence type="ECO:0000313" key="5">
    <source>
        <dbReference type="Proteomes" id="UP000002624"/>
    </source>
</evidence>
<dbReference type="eggNOG" id="ENOG502SICT">
    <property type="taxonomic scope" value="Eukaryota"/>
</dbReference>
<dbReference type="Proteomes" id="UP000002624">
    <property type="component" value="Unassembled WGS sequence"/>
</dbReference>
<dbReference type="EMBL" id="GG692429">
    <property type="protein sequence ID" value="EER39544.1"/>
    <property type="molecule type" value="Genomic_DNA"/>
</dbReference>
<protein>
    <recommendedName>
        <fullName evidence="3">Azaphilone pigments biosynthesis cluster protein L N-terminal domain-containing protein</fullName>
    </recommendedName>
</protein>
<dbReference type="AlphaFoldDB" id="C6HKB8"/>
<feature type="domain" description="Azaphilone pigments biosynthesis cluster protein L N-terminal" evidence="3">
    <location>
        <begin position="251"/>
        <end position="313"/>
    </location>
</feature>
<feature type="domain" description="Azaphilone pigments biosynthesis cluster protein L N-terminal" evidence="3">
    <location>
        <begin position="2"/>
        <end position="209"/>
    </location>
</feature>
<evidence type="ECO:0000256" key="1">
    <source>
        <dbReference type="SAM" id="Coils"/>
    </source>
</evidence>
<feature type="region of interest" description="Disordered" evidence="2">
    <location>
        <begin position="398"/>
        <end position="421"/>
    </location>
</feature>
<evidence type="ECO:0000259" key="3">
    <source>
        <dbReference type="Pfam" id="PF17111"/>
    </source>
</evidence>
<dbReference type="VEuPathDB" id="FungiDB:HCDG_06649"/>
<keyword evidence="1" id="KW-0175">Coiled coil</keyword>